<dbReference type="InterPro" id="IPR000515">
    <property type="entry name" value="MetI-like"/>
</dbReference>
<dbReference type="PANTHER" id="PTHR43386">
    <property type="entry name" value="OLIGOPEPTIDE TRANSPORT SYSTEM PERMEASE PROTEIN APPC"/>
    <property type="match status" value="1"/>
</dbReference>
<reference evidence="9 10" key="1">
    <citation type="submission" date="2020-08" db="EMBL/GenBank/DDBJ databases">
        <title>Genome public.</title>
        <authorList>
            <person name="Liu C."/>
            <person name="Sun Q."/>
        </authorList>
    </citation>
    <scope>NUCLEOTIDE SEQUENCE [LARGE SCALE GENOMIC DNA]</scope>
    <source>
        <strain evidence="9 10">27-44</strain>
    </source>
</reference>
<comment type="subcellular location">
    <subcellularLocation>
        <location evidence="1 7">Cell membrane</location>
        <topology evidence="1 7">Multi-pass membrane protein</topology>
    </subcellularLocation>
</comment>
<keyword evidence="10" id="KW-1185">Reference proteome</keyword>
<name>A0ABR7I4P8_9FIRM</name>
<dbReference type="EMBL" id="JACOQE010000010">
    <property type="protein sequence ID" value="MBC5741409.1"/>
    <property type="molecule type" value="Genomic_DNA"/>
</dbReference>
<protein>
    <submittedName>
        <fullName evidence="9">ABC transporter permease</fullName>
    </submittedName>
</protein>
<feature type="domain" description="ABC transmembrane type-1" evidence="8">
    <location>
        <begin position="71"/>
        <end position="261"/>
    </location>
</feature>
<dbReference type="SUPFAM" id="SSF161098">
    <property type="entry name" value="MetI-like"/>
    <property type="match status" value="1"/>
</dbReference>
<accession>A0ABR7I4P8</accession>
<dbReference type="InterPro" id="IPR035906">
    <property type="entry name" value="MetI-like_sf"/>
</dbReference>
<feature type="transmembrane region" description="Helical" evidence="7">
    <location>
        <begin position="240"/>
        <end position="258"/>
    </location>
</feature>
<dbReference type="Gene3D" id="1.10.3720.10">
    <property type="entry name" value="MetI-like"/>
    <property type="match status" value="1"/>
</dbReference>
<keyword evidence="2 7" id="KW-0813">Transport</keyword>
<evidence type="ECO:0000256" key="4">
    <source>
        <dbReference type="ARBA" id="ARBA00022692"/>
    </source>
</evidence>
<evidence type="ECO:0000313" key="9">
    <source>
        <dbReference type="EMBL" id="MBC5741409.1"/>
    </source>
</evidence>
<dbReference type="RefSeq" id="WP_187002887.1">
    <property type="nucleotide sequence ID" value="NZ_JACOQE010000010.1"/>
</dbReference>
<sequence length="275" mass="30279">MNNRWNRRKTLVLWLVIAVVFLAAVCIGGLFCEDAARATDFSRKNIAPCLKYPFGTDWLGRDMFARTVRGLSISIIIGVCAATFSAVMAFILGVVSATMGKTADTIVTWIIDLVMGIPHMLLLILVCVACGRGIKGVILGVALTHWTSLARLIRGEVLQLKEQIYIKTARKLGKSNLYIAMKHMAPHLLPQFIVGLVLLFPHAILHESGITFLGFGLSNEQPAIGIILSEAMKYLITGKWWLALFPGIMLVITVVCFYTTGENLRRLLDPASAHE</sequence>
<dbReference type="InterPro" id="IPR050366">
    <property type="entry name" value="BP-dependent_transpt_permease"/>
</dbReference>
<feature type="transmembrane region" description="Helical" evidence="7">
    <location>
        <begin position="188"/>
        <end position="205"/>
    </location>
</feature>
<evidence type="ECO:0000256" key="2">
    <source>
        <dbReference type="ARBA" id="ARBA00022448"/>
    </source>
</evidence>
<feature type="transmembrane region" description="Helical" evidence="7">
    <location>
        <begin position="71"/>
        <end position="94"/>
    </location>
</feature>
<evidence type="ECO:0000313" key="10">
    <source>
        <dbReference type="Proteomes" id="UP000633936"/>
    </source>
</evidence>
<dbReference type="Pfam" id="PF00528">
    <property type="entry name" value="BPD_transp_1"/>
    <property type="match status" value="1"/>
</dbReference>
<dbReference type="PANTHER" id="PTHR43386:SF23">
    <property type="entry name" value="ABC TRANSPORTER"/>
    <property type="match status" value="1"/>
</dbReference>
<keyword evidence="3" id="KW-1003">Cell membrane</keyword>
<keyword evidence="6 7" id="KW-0472">Membrane</keyword>
<evidence type="ECO:0000259" key="8">
    <source>
        <dbReference type="PROSITE" id="PS50928"/>
    </source>
</evidence>
<dbReference type="CDD" id="cd06261">
    <property type="entry name" value="TM_PBP2"/>
    <property type="match status" value="1"/>
</dbReference>
<gene>
    <name evidence="9" type="ORF">H8Z79_13380</name>
</gene>
<keyword evidence="5 7" id="KW-1133">Transmembrane helix</keyword>
<evidence type="ECO:0000256" key="6">
    <source>
        <dbReference type="ARBA" id="ARBA00023136"/>
    </source>
</evidence>
<feature type="transmembrane region" description="Helical" evidence="7">
    <location>
        <begin position="12"/>
        <end position="32"/>
    </location>
</feature>
<organism evidence="9 10">
    <name type="scientific">Blautia intestinalis</name>
    <dbReference type="NCBI Taxonomy" id="2763028"/>
    <lineage>
        <taxon>Bacteria</taxon>
        <taxon>Bacillati</taxon>
        <taxon>Bacillota</taxon>
        <taxon>Clostridia</taxon>
        <taxon>Lachnospirales</taxon>
        <taxon>Lachnospiraceae</taxon>
        <taxon>Blautia</taxon>
    </lineage>
</organism>
<dbReference type="PROSITE" id="PS50928">
    <property type="entry name" value="ABC_TM1"/>
    <property type="match status" value="1"/>
</dbReference>
<evidence type="ECO:0000256" key="5">
    <source>
        <dbReference type="ARBA" id="ARBA00022989"/>
    </source>
</evidence>
<evidence type="ECO:0000256" key="7">
    <source>
        <dbReference type="RuleBase" id="RU363032"/>
    </source>
</evidence>
<evidence type="ECO:0000256" key="1">
    <source>
        <dbReference type="ARBA" id="ARBA00004651"/>
    </source>
</evidence>
<evidence type="ECO:0000256" key="3">
    <source>
        <dbReference type="ARBA" id="ARBA00022475"/>
    </source>
</evidence>
<proteinExistence type="inferred from homology"/>
<comment type="caution">
    <text evidence="9">The sequence shown here is derived from an EMBL/GenBank/DDBJ whole genome shotgun (WGS) entry which is preliminary data.</text>
</comment>
<keyword evidence="4 7" id="KW-0812">Transmembrane</keyword>
<dbReference type="Proteomes" id="UP000633936">
    <property type="component" value="Unassembled WGS sequence"/>
</dbReference>
<comment type="similarity">
    <text evidence="7">Belongs to the binding-protein-dependent transport system permease family.</text>
</comment>
<feature type="transmembrane region" description="Helical" evidence="7">
    <location>
        <begin position="106"/>
        <end position="130"/>
    </location>
</feature>